<proteinExistence type="predicted"/>
<dbReference type="CDD" id="cd00075">
    <property type="entry name" value="HATPase"/>
    <property type="match status" value="1"/>
</dbReference>
<evidence type="ECO:0000256" key="1">
    <source>
        <dbReference type="ARBA" id="ARBA00000085"/>
    </source>
</evidence>
<dbReference type="GO" id="GO:0005886">
    <property type="term" value="C:plasma membrane"/>
    <property type="evidence" value="ECO:0007669"/>
    <property type="project" value="UniProtKB-SubCell"/>
</dbReference>
<dbReference type="Pfam" id="PF02518">
    <property type="entry name" value="HATPase_c"/>
    <property type="match status" value="1"/>
</dbReference>
<name>A0A4R6JRH3_9ACTN</name>
<comment type="caution">
    <text evidence="14">The sequence shown here is derived from an EMBL/GenBank/DDBJ whole genome shotgun (WGS) entry which is preliminary data.</text>
</comment>
<keyword evidence="5" id="KW-0808">Transferase</keyword>
<dbReference type="InterPro" id="IPR004358">
    <property type="entry name" value="Sig_transdc_His_kin-like_C"/>
</dbReference>
<dbReference type="Gene3D" id="6.10.340.10">
    <property type="match status" value="1"/>
</dbReference>
<dbReference type="SUPFAM" id="SSF47384">
    <property type="entry name" value="Homodimeric domain of signal transducing histidine kinase"/>
    <property type="match status" value="1"/>
</dbReference>
<dbReference type="InterPro" id="IPR003661">
    <property type="entry name" value="HisK_dim/P_dom"/>
</dbReference>
<keyword evidence="7 14" id="KW-0418">Kinase</keyword>
<evidence type="ECO:0000313" key="15">
    <source>
        <dbReference type="Proteomes" id="UP000294901"/>
    </source>
</evidence>
<keyword evidence="9" id="KW-0902">Two-component regulatory system</keyword>
<dbReference type="RefSeq" id="WP_239079976.1">
    <property type="nucleotide sequence ID" value="NZ_BOMD01000022.1"/>
</dbReference>
<evidence type="ECO:0000313" key="14">
    <source>
        <dbReference type="EMBL" id="TDO38322.1"/>
    </source>
</evidence>
<dbReference type="Pfam" id="PF00672">
    <property type="entry name" value="HAMP"/>
    <property type="match status" value="1"/>
</dbReference>
<dbReference type="SMART" id="SM00388">
    <property type="entry name" value="HisKA"/>
    <property type="match status" value="1"/>
</dbReference>
<evidence type="ECO:0000256" key="5">
    <source>
        <dbReference type="ARBA" id="ARBA00022679"/>
    </source>
</evidence>
<accession>A0A4R6JRH3</accession>
<evidence type="ECO:0000256" key="4">
    <source>
        <dbReference type="ARBA" id="ARBA00022553"/>
    </source>
</evidence>
<dbReference type="InterPro" id="IPR003660">
    <property type="entry name" value="HAMP_dom"/>
</dbReference>
<dbReference type="SMART" id="SM00304">
    <property type="entry name" value="HAMP"/>
    <property type="match status" value="1"/>
</dbReference>
<dbReference type="Pfam" id="PF00512">
    <property type="entry name" value="HisKA"/>
    <property type="match status" value="1"/>
</dbReference>
<reference evidence="14 15" key="1">
    <citation type="submission" date="2019-03" db="EMBL/GenBank/DDBJ databases">
        <title>Sequencing the genomes of 1000 actinobacteria strains.</title>
        <authorList>
            <person name="Klenk H.-P."/>
        </authorList>
    </citation>
    <scope>NUCLEOTIDE SEQUENCE [LARGE SCALE GENOMIC DNA]</scope>
    <source>
        <strain evidence="14 15">DSM 43805</strain>
    </source>
</reference>
<evidence type="ECO:0000256" key="10">
    <source>
        <dbReference type="ARBA" id="ARBA00023136"/>
    </source>
</evidence>
<dbReference type="GO" id="GO:0000155">
    <property type="term" value="F:phosphorelay sensor kinase activity"/>
    <property type="evidence" value="ECO:0007669"/>
    <property type="project" value="InterPro"/>
</dbReference>
<evidence type="ECO:0000259" key="12">
    <source>
        <dbReference type="PROSITE" id="PS50109"/>
    </source>
</evidence>
<dbReference type="PROSITE" id="PS50109">
    <property type="entry name" value="HIS_KIN"/>
    <property type="match status" value="1"/>
</dbReference>
<comment type="subcellular location">
    <subcellularLocation>
        <location evidence="2">Cell membrane</location>
    </subcellularLocation>
</comment>
<feature type="transmembrane region" description="Helical" evidence="11">
    <location>
        <begin position="69"/>
        <end position="87"/>
    </location>
</feature>
<dbReference type="InterPro" id="IPR005467">
    <property type="entry name" value="His_kinase_dom"/>
</dbReference>
<dbReference type="Gene3D" id="1.10.287.130">
    <property type="match status" value="1"/>
</dbReference>
<evidence type="ECO:0000259" key="13">
    <source>
        <dbReference type="PROSITE" id="PS50885"/>
    </source>
</evidence>
<dbReference type="InterPro" id="IPR036890">
    <property type="entry name" value="HATPase_C_sf"/>
</dbReference>
<evidence type="ECO:0000256" key="11">
    <source>
        <dbReference type="SAM" id="Phobius"/>
    </source>
</evidence>
<comment type="catalytic activity">
    <reaction evidence="1">
        <text>ATP + protein L-histidine = ADP + protein N-phospho-L-histidine.</text>
        <dbReference type="EC" id="2.7.13.3"/>
    </reaction>
</comment>
<gene>
    <name evidence="14" type="ORF">C8E87_1974</name>
</gene>
<evidence type="ECO:0000256" key="3">
    <source>
        <dbReference type="ARBA" id="ARBA00012438"/>
    </source>
</evidence>
<sequence>MIRLRIPRRSLHVQLTLLYAVPFLISGVLLLAIPLLGSNQATPANPVAENPAGVPGDGGHLDRQFSTSAWTVAAMVVVSLLLGWFVAGRFLRPLRTITATAREISVSDLHRRIGRTGLHNEFTDLSETLDDLFQRLQAAFESQRHFVANASHELRTPLTAERTVLQVALADPDATAERLRAACHEVLALNGQQERLIEALLTLARGEQGLQLHTQLDVAGVAAEVVAARQQDAGRRGIQMHTALDRAPATGDPDLIERLVVNLVDNAVRHNTPGGWVEISTTSTATGGAIRVSNSGPTVPPGELEALFQPFRQIGNSRTRQPDGLGHGLGLAIVRAIADAHGATLDARTRVTGGLDIEIGFPDERAVD</sequence>
<evidence type="ECO:0000256" key="7">
    <source>
        <dbReference type="ARBA" id="ARBA00022777"/>
    </source>
</evidence>
<dbReference type="EC" id="2.7.13.3" evidence="3"/>
<keyword evidence="4" id="KW-0597">Phosphoprotein</keyword>
<dbReference type="CDD" id="cd06225">
    <property type="entry name" value="HAMP"/>
    <property type="match status" value="1"/>
</dbReference>
<evidence type="ECO:0000256" key="8">
    <source>
        <dbReference type="ARBA" id="ARBA00022989"/>
    </source>
</evidence>
<dbReference type="EMBL" id="SNWR01000001">
    <property type="protein sequence ID" value="TDO38322.1"/>
    <property type="molecule type" value="Genomic_DNA"/>
</dbReference>
<dbReference type="Proteomes" id="UP000294901">
    <property type="component" value="Unassembled WGS sequence"/>
</dbReference>
<dbReference type="PROSITE" id="PS50885">
    <property type="entry name" value="HAMP"/>
    <property type="match status" value="1"/>
</dbReference>
<dbReference type="PANTHER" id="PTHR45436:SF5">
    <property type="entry name" value="SENSOR HISTIDINE KINASE TRCS"/>
    <property type="match status" value="1"/>
</dbReference>
<keyword evidence="10 11" id="KW-0472">Membrane</keyword>
<dbReference type="AlphaFoldDB" id="A0A4R6JRH3"/>
<dbReference type="SUPFAM" id="SSF158472">
    <property type="entry name" value="HAMP domain-like"/>
    <property type="match status" value="1"/>
</dbReference>
<dbReference type="SUPFAM" id="SSF55874">
    <property type="entry name" value="ATPase domain of HSP90 chaperone/DNA topoisomerase II/histidine kinase"/>
    <property type="match status" value="1"/>
</dbReference>
<evidence type="ECO:0000256" key="6">
    <source>
        <dbReference type="ARBA" id="ARBA00022692"/>
    </source>
</evidence>
<feature type="transmembrane region" description="Helical" evidence="11">
    <location>
        <begin position="12"/>
        <end position="36"/>
    </location>
</feature>
<feature type="domain" description="Histidine kinase" evidence="12">
    <location>
        <begin position="149"/>
        <end position="365"/>
    </location>
</feature>
<dbReference type="InterPro" id="IPR050428">
    <property type="entry name" value="TCS_sensor_his_kinase"/>
</dbReference>
<feature type="domain" description="HAMP" evidence="13">
    <location>
        <begin position="88"/>
        <end position="141"/>
    </location>
</feature>
<keyword evidence="6 11" id="KW-0812">Transmembrane</keyword>
<keyword evidence="15" id="KW-1185">Reference proteome</keyword>
<dbReference type="PANTHER" id="PTHR45436">
    <property type="entry name" value="SENSOR HISTIDINE KINASE YKOH"/>
    <property type="match status" value="1"/>
</dbReference>
<evidence type="ECO:0000256" key="2">
    <source>
        <dbReference type="ARBA" id="ARBA00004236"/>
    </source>
</evidence>
<keyword evidence="8 11" id="KW-1133">Transmembrane helix</keyword>
<dbReference type="SMART" id="SM00387">
    <property type="entry name" value="HATPase_c"/>
    <property type="match status" value="1"/>
</dbReference>
<dbReference type="InterPro" id="IPR003594">
    <property type="entry name" value="HATPase_dom"/>
</dbReference>
<dbReference type="PRINTS" id="PR00344">
    <property type="entry name" value="BCTRLSENSOR"/>
</dbReference>
<dbReference type="InterPro" id="IPR036097">
    <property type="entry name" value="HisK_dim/P_sf"/>
</dbReference>
<evidence type="ECO:0000256" key="9">
    <source>
        <dbReference type="ARBA" id="ARBA00023012"/>
    </source>
</evidence>
<dbReference type="CDD" id="cd00082">
    <property type="entry name" value="HisKA"/>
    <property type="match status" value="1"/>
</dbReference>
<organism evidence="14 15">
    <name type="scientific">Paractinoplanes brasiliensis</name>
    <dbReference type="NCBI Taxonomy" id="52695"/>
    <lineage>
        <taxon>Bacteria</taxon>
        <taxon>Bacillati</taxon>
        <taxon>Actinomycetota</taxon>
        <taxon>Actinomycetes</taxon>
        <taxon>Micromonosporales</taxon>
        <taxon>Micromonosporaceae</taxon>
        <taxon>Paractinoplanes</taxon>
    </lineage>
</organism>
<dbReference type="Gene3D" id="3.30.565.10">
    <property type="entry name" value="Histidine kinase-like ATPase, C-terminal domain"/>
    <property type="match status" value="1"/>
</dbReference>
<protein>
    <recommendedName>
        <fullName evidence="3">histidine kinase</fullName>
        <ecNumber evidence="3">2.7.13.3</ecNumber>
    </recommendedName>
</protein>